<accession>A0A1S7U744</accession>
<sequence>MPGEFWISQSSNPFNGVYAVPALIVSDYAIKGKE</sequence>
<name>A0A1S7U744_9HYPH</name>
<proteinExistence type="predicted"/>
<protein>
    <submittedName>
        <fullName evidence="1">Uncharacterized protein</fullName>
    </submittedName>
</protein>
<reference evidence="1" key="1">
    <citation type="submission" date="2016-01" db="EMBL/GenBank/DDBJ databases">
        <authorList>
            <person name="Regsiter A."/>
            <person name="william w."/>
        </authorList>
    </citation>
    <scope>NUCLEOTIDE SEQUENCE</scope>
    <source>
        <strain evidence="1">NCPPB 1641</strain>
    </source>
</reference>
<dbReference type="AlphaFoldDB" id="A0A1S7U744"/>
<comment type="caution">
    <text evidence="1">The sequence shown here is derived from an EMBL/GenBank/DDBJ whole genome shotgun (WGS) entry which is preliminary data.</text>
</comment>
<evidence type="ECO:0000313" key="1">
    <source>
        <dbReference type="EMBL" id="CVI62740.1"/>
    </source>
</evidence>
<dbReference type="Proteomes" id="UP000192140">
    <property type="component" value="Unassembled WGS sequence"/>
</dbReference>
<organism evidence="1 2">
    <name type="scientific">Agrobacterium deltaense NCPPB 1641</name>
    <dbReference type="NCBI Taxonomy" id="1183425"/>
    <lineage>
        <taxon>Bacteria</taxon>
        <taxon>Pseudomonadati</taxon>
        <taxon>Pseudomonadota</taxon>
        <taxon>Alphaproteobacteria</taxon>
        <taxon>Hyphomicrobiales</taxon>
        <taxon>Rhizobiaceae</taxon>
        <taxon>Rhizobium/Agrobacterium group</taxon>
        <taxon>Agrobacterium</taxon>
    </lineage>
</organism>
<dbReference type="EMBL" id="FCNP01000048">
    <property type="protein sequence ID" value="CVI62740.1"/>
    <property type="molecule type" value="Genomic_DNA"/>
</dbReference>
<gene>
    <name evidence="1" type="ORF">AGR7A_pAt10082</name>
</gene>
<evidence type="ECO:0000313" key="2">
    <source>
        <dbReference type="Proteomes" id="UP000192140"/>
    </source>
</evidence>
<keyword evidence="2" id="KW-1185">Reference proteome</keyword>